<gene>
    <name evidence="1" type="ordered locus">P9211_05921</name>
</gene>
<dbReference type="KEGG" id="pmj:P9211_05921"/>
<protein>
    <submittedName>
        <fullName evidence="1">Uncharacterized protein</fullName>
    </submittedName>
</protein>
<organism evidence="1 2">
    <name type="scientific">Prochlorococcus marinus (strain MIT 9211)</name>
    <dbReference type="NCBI Taxonomy" id="93059"/>
    <lineage>
        <taxon>Bacteria</taxon>
        <taxon>Bacillati</taxon>
        <taxon>Cyanobacteriota</taxon>
        <taxon>Cyanophyceae</taxon>
        <taxon>Synechococcales</taxon>
        <taxon>Prochlorococcaceae</taxon>
        <taxon>Prochlorococcus</taxon>
    </lineage>
</organism>
<proteinExistence type="predicted"/>
<accession>A9BEL3</accession>
<keyword evidence="2" id="KW-1185">Reference proteome</keyword>
<dbReference type="HOGENOM" id="CLU_2397239_0_0_3"/>
<sequence>MRDCALLAAEGKNNPTFADIGLPEMPDHSEWPKDIYSFFKDSSFSEPIAKNHSCYSLAAKPMRDELTWFSITGDMIKKCGDSSKPHCEEGNTW</sequence>
<evidence type="ECO:0000313" key="1">
    <source>
        <dbReference type="EMBL" id="ABX08523.1"/>
    </source>
</evidence>
<dbReference type="EMBL" id="CP000878">
    <property type="protein sequence ID" value="ABX08523.1"/>
    <property type="molecule type" value="Genomic_DNA"/>
</dbReference>
<dbReference type="RefSeq" id="WP_012195145.1">
    <property type="nucleotide sequence ID" value="NC_009976.1"/>
</dbReference>
<name>A9BEL3_PROM4</name>
<dbReference type="AlphaFoldDB" id="A9BEL3"/>
<dbReference type="Proteomes" id="UP000000788">
    <property type="component" value="Chromosome"/>
</dbReference>
<reference evidence="1 2" key="1">
    <citation type="journal article" date="2007" name="PLoS Genet.">
        <title>Patterns and implications of gene gain and loss in the evolution of Prochlorococcus.</title>
        <authorList>
            <person name="Kettler G.C."/>
            <person name="Martiny A.C."/>
            <person name="Huang K."/>
            <person name="Zucker J."/>
            <person name="Coleman M.L."/>
            <person name="Rodrigue S."/>
            <person name="Chen F."/>
            <person name="Lapidus A."/>
            <person name="Ferriera S."/>
            <person name="Johnson J."/>
            <person name="Steglich C."/>
            <person name="Church G.M."/>
            <person name="Richardson P."/>
            <person name="Chisholm S.W."/>
        </authorList>
    </citation>
    <scope>NUCLEOTIDE SEQUENCE [LARGE SCALE GENOMIC DNA]</scope>
    <source>
        <strain evidence="2">MIT 9211</strain>
    </source>
</reference>
<evidence type="ECO:0000313" key="2">
    <source>
        <dbReference type="Proteomes" id="UP000000788"/>
    </source>
</evidence>